<evidence type="ECO:0000313" key="5">
    <source>
        <dbReference type="Proteomes" id="UP000289193"/>
    </source>
</evidence>
<reference evidence="2 4" key="2">
    <citation type="submission" date="2018-07" db="EMBL/GenBank/DDBJ databases">
        <title>Complete genome of the Arcobacter bivalviorum type strain LMG 26154.</title>
        <authorList>
            <person name="Miller W.G."/>
            <person name="Yee E."/>
            <person name="Bono J.L."/>
        </authorList>
    </citation>
    <scope>NUCLEOTIDE SEQUENCE [LARGE SCALE GENOMIC DNA]</scope>
    <source>
        <strain evidence="2 4">LMG 26154</strain>
    </source>
</reference>
<protein>
    <submittedName>
        <fullName evidence="3">DUF4065 domain-containing protein</fullName>
    </submittedName>
</protein>
<dbReference type="Pfam" id="PF13274">
    <property type="entry name" value="SocA_Panacea"/>
    <property type="match status" value="1"/>
</dbReference>
<reference evidence="3 5" key="1">
    <citation type="submission" date="2017-10" db="EMBL/GenBank/DDBJ databases">
        <title>Genomics of the genus Arcobacter.</title>
        <authorList>
            <person name="Perez-Cataluna A."/>
            <person name="Figueras M.J."/>
        </authorList>
    </citation>
    <scope>NUCLEOTIDE SEQUENCE [LARGE SCALE GENOMIC DNA]</scope>
    <source>
        <strain evidence="3 5">CECT 7835</strain>
    </source>
</reference>
<dbReference type="Proteomes" id="UP000253850">
    <property type="component" value="Chromosome"/>
</dbReference>
<sequence>MKIDITKIANAILLMLENDVKHLSDRKVAILLFLCDYLYQEKTGEKIFNETYIKNKRNPEPVVLSEIFDIIANGVDLDEEDERLYIIQELLDYLDIEILTKDSFIELNFLKMEEEFDKSFFSKDELKILKEVIEKYKEDTPRKVANATFKIEKVRDTNLDEIII</sequence>
<dbReference type="EMBL" id="PDKM01000001">
    <property type="protein sequence ID" value="RXK11166.1"/>
    <property type="molecule type" value="Genomic_DNA"/>
</dbReference>
<proteinExistence type="predicted"/>
<dbReference type="AlphaFoldDB" id="A0AAX2AEM1"/>
<dbReference type="InterPro" id="IPR025272">
    <property type="entry name" value="SocA_Panacea"/>
</dbReference>
<dbReference type="RefSeq" id="WP_114838900.1">
    <property type="nucleotide sequence ID" value="NZ_CP031217.1"/>
</dbReference>
<gene>
    <name evidence="2" type="ORF">ABIV_1050</name>
    <name evidence="3" type="ORF">CRV05_02015</name>
</gene>
<name>A0AAX2AEM1_9BACT</name>
<dbReference type="Proteomes" id="UP000289193">
    <property type="component" value="Unassembled WGS sequence"/>
</dbReference>
<dbReference type="KEGG" id="hbv:ABIV_1050"/>
<evidence type="ECO:0000313" key="4">
    <source>
        <dbReference type="Proteomes" id="UP000253850"/>
    </source>
</evidence>
<keyword evidence="5" id="KW-1185">Reference proteome</keyword>
<evidence type="ECO:0000259" key="1">
    <source>
        <dbReference type="Pfam" id="PF13274"/>
    </source>
</evidence>
<organism evidence="3 5">
    <name type="scientific">Halarcobacter bivalviorum</name>
    <dbReference type="NCBI Taxonomy" id="663364"/>
    <lineage>
        <taxon>Bacteria</taxon>
        <taxon>Pseudomonadati</taxon>
        <taxon>Campylobacterota</taxon>
        <taxon>Epsilonproteobacteria</taxon>
        <taxon>Campylobacterales</taxon>
        <taxon>Arcobacteraceae</taxon>
        <taxon>Halarcobacter</taxon>
    </lineage>
</organism>
<feature type="domain" description="Antitoxin SocA-like Panacea" evidence="1">
    <location>
        <begin position="31"/>
        <end position="148"/>
    </location>
</feature>
<dbReference type="EMBL" id="CP031217">
    <property type="protein sequence ID" value="AXH12054.1"/>
    <property type="molecule type" value="Genomic_DNA"/>
</dbReference>
<accession>A0AAX2AEM1</accession>
<evidence type="ECO:0000313" key="2">
    <source>
        <dbReference type="EMBL" id="AXH12054.1"/>
    </source>
</evidence>
<evidence type="ECO:0000313" key="3">
    <source>
        <dbReference type="EMBL" id="RXK11166.1"/>
    </source>
</evidence>